<dbReference type="AlphaFoldDB" id="A0A328BJS4"/>
<accession>A0A328BJS4</accession>
<feature type="chain" id="PRO_5016420338" description="Transglutaminase-like domain-containing protein" evidence="1">
    <location>
        <begin position="23"/>
        <end position="293"/>
    </location>
</feature>
<evidence type="ECO:0000313" key="4">
    <source>
        <dbReference type="Proteomes" id="UP000248553"/>
    </source>
</evidence>
<dbReference type="InterPro" id="IPR002931">
    <property type="entry name" value="Transglutaminase-like"/>
</dbReference>
<name>A0A328BJS4_9BACT</name>
<dbReference type="Proteomes" id="UP000248553">
    <property type="component" value="Unassembled WGS sequence"/>
</dbReference>
<comment type="caution">
    <text evidence="3">The sequence shown here is derived from an EMBL/GenBank/DDBJ whole genome shotgun (WGS) entry which is preliminary data.</text>
</comment>
<dbReference type="SMART" id="SM00460">
    <property type="entry name" value="TGc"/>
    <property type="match status" value="1"/>
</dbReference>
<proteinExistence type="predicted"/>
<keyword evidence="1" id="KW-0732">Signal</keyword>
<protein>
    <recommendedName>
        <fullName evidence="2">Transglutaminase-like domain-containing protein</fullName>
    </recommendedName>
</protein>
<dbReference type="OrthoDB" id="5166556at2"/>
<sequence>MHKTFTGLLILLGLGLGSPAWAQSTAPSFEVPLPFSNTPTTIAAYSFHYSTPDDFYLQTLRDRYGLEAVAATESTTLGKVKALSLWVHNRLVHDGRIASTKTDPMEILDDALVGKSVQCIEFGRVMAAVLTAMGMPARPLFLKAADADKRGSAGGHVLTEVWLEEFQKWAVVDSQWDVLPTLNGAPISAVELQHALANKTAGLTGETSTDAKIKYYYRWLQPYLYYFDTPLDNRYGVRTGNGSLMLMPIGAKKLTMFHRTTKLSGMRYTTSTAVFYPNPLETHQAQEHLNSID</sequence>
<feature type="domain" description="Transglutaminase-like" evidence="2">
    <location>
        <begin position="111"/>
        <end position="176"/>
    </location>
</feature>
<dbReference type="SUPFAM" id="SSF54001">
    <property type="entry name" value="Cysteine proteinases"/>
    <property type="match status" value="1"/>
</dbReference>
<reference evidence="4" key="1">
    <citation type="submission" date="2018-05" db="EMBL/GenBank/DDBJ databases">
        <authorList>
            <person name="Nie L."/>
        </authorList>
    </citation>
    <scope>NUCLEOTIDE SEQUENCE [LARGE SCALE GENOMIC DNA]</scope>
    <source>
        <strain evidence="4">NL</strain>
    </source>
</reference>
<evidence type="ECO:0000259" key="2">
    <source>
        <dbReference type="SMART" id="SM00460"/>
    </source>
</evidence>
<organism evidence="3 4">
    <name type="scientific">Hymenobacter edaphi</name>
    <dbReference type="NCBI Taxonomy" id="2211146"/>
    <lineage>
        <taxon>Bacteria</taxon>
        <taxon>Pseudomonadati</taxon>
        <taxon>Bacteroidota</taxon>
        <taxon>Cytophagia</taxon>
        <taxon>Cytophagales</taxon>
        <taxon>Hymenobacteraceae</taxon>
        <taxon>Hymenobacter</taxon>
    </lineage>
</organism>
<gene>
    <name evidence="3" type="ORF">DLM85_15910</name>
</gene>
<evidence type="ECO:0000256" key="1">
    <source>
        <dbReference type="SAM" id="SignalP"/>
    </source>
</evidence>
<dbReference type="RefSeq" id="WP_111479084.1">
    <property type="nucleotide sequence ID" value="NZ_QHKM01000004.1"/>
</dbReference>
<dbReference type="Gene3D" id="3.10.620.30">
    <property type="match status" value="1"/>
</dbReference>
<feature type="signal peptide" evidence="1">
    <location>
        <begin position="1"/>
        <end position="22"/>
    </location>
</feature>
<dbReference type="InterPro" id="IPR038765">
    <property type="entry name" value="Papain-like_cys_pep_sf"/>
</dbReference>
<dbReference type="Pfam" id="PF01841">
    <property type="entry name" value="Transglut_core"/>
    <property type="match status" value="1"/>
</dbReference>
<dbReference type="EMBL" id="QHKM01000004">
    <property type="protein sequence ID" value="RAK66174.1"/>
    <property type="molecule type" value="Genomic_DNA"/>
</dbReference>
<keyword evidence="4" id="KW-1185">Reference proteome</keyword>
<evidence type="ECO:0000313" key="3">
    <source>
        <dbReference type="EMBL" id="RAK66174.1"/>
    </source>
</evidence>